<dbReference type="STRING" id="84035.SAMN05660742_111106"/>
<name>A0A1H7A3J0_9FIRM</name>
<proteinExistence type="predicted"/>
<evidence type="ECO:0000313" key="1">
    <source>
        <dbReference type="EMBL" id="SEJ60028.1"/>
    </source>
</evidence>
<protein>
    <submittedName>
        <fullName evidence="1">Uncharacterized protein</fullName>
    </submittedName>
</protein>
<dbReference type="EMBL" id="FNZK01000011">
    <property type="protein sequence ID" value="SEJ60028.1"/>
    <property type="molecule type" value="Genomic_DNA"/>
</dbReference>
<evidence type="ECO:0000313" key="2">
    <source>
        <dbReference type="Proteomes" id="UP000199662"/>
    </source>
</evidence>
<sequence>MFDETELCNDMRDQLTHAMLRKHINNGKCICGRKMRCSQKCNDYDEYCSERGNTATEIAFRRIFWKSRAEDWKRRAPRWRMILKCYKREAIYRSKICVSCHLEENEYCSVNGIQNARCKQQPVWKWR</sequence>
<dbReference type="Proteomes" id="UP000199662">
    <property type="component" value="Unassembled WGS sequence"/>
</dbReference>
<keyword evidence="2" id="KW-1185">Reference proteome</keyword>
<gene>
    <name evidence="1" type="ORF">SAMN05660742_111106</name>
</gene>
<dbReference type="AlphaFoldDB" id="A0A1H7A3J0"/>
<organism evidence="1 2">
    <name type="scientific">Propionispira arboris</name>
    <dbReference type="NCBI Taxonomy" id="84035"/>
    <lineage>
        <taxon>Bacteria</taxon>
        <taxon>Bacillati</taxon>
        <taxon>Bacillota</taxon>
        <taxon>Negativicutes</taxon>
        <taxon>Selenomonadales</taxon>
        <taxon>Selenomonadaceae</taxon>
        <taxon>Propionispira</taxon>
    </lineage>
</organism>
<dbReference type="RefSeq" id="WP_091831938.1">
    <property type="nucleotide sequence ID" value="NZ_FNZK01000011.1"/>
</dbReference>
<accession>A0A1H7A3J0</accession>
<reference evidence="1 2" key="1">
    <citation type="submission" date="2016-10" db="EMBL/GenBank/DDBJ databases">
        <authorList>
            <person name="de Groot N.N."/>
        </authorList>
    </citation>
    <scope>NUCLEOTIDE SEQUENCE [LARGE SCALE GENOMIC DNA]</scope>
    <source>
        <strain evidence="1 2">DSM 2179</strain>
    </source>
</reference>